<dbReference type="EMBL" id="FPHC01000070">
    <property type="protein sequence ID" value="SFV64454.1"/>
    <property type="molecule type" value="Genomic_DNA"/>
</dbReference>
<evidence type="ECO:0000313" key="3">
    <source>
        <dbReference type="EMBL" id="SFV64454.1"/>
    </source>
</evidence>
<dbReference type="Gene3D" id="3.60.110.10">
    <property type="entry name" value="Carbon-nitrogen hydrolase"/>
    <property type="match status" value="1"/>
</dbReference>
<dbReference type="InterPro" id="IPR003010">
    <property type="entry name" value="C-N_Hydrolase"/>
</dbReference>
<gene>
    <name evidence="3" type="ORF">MNB_SV-6-1544</name>
</gene>
<dbReference type="Pfam" id="PF00795">
    <property type="entry name" value="CN_hydrolase"/>
    <property type="match status" value="1"/>
</dbReference>
<accession>A0A1W1CFA8</accession>
<dbReference type="InterPro" id="IPR036526">
    <property type="entry name" value="C-N_Hydrolase_sf"/>
</dbReference>
<proteinExistence type="predicted"/>
<feature type="domain" description="CN hydrolase" evidence="2">
    <location>
        <begin position="19"/>
        <end position="251"/>
    </location>
</feature>
<dbReference type="InterPro" id="IPR050345">
    <property type="entry name" value="Aliph_Amidase/BUP"/>
</dbReference>
<evidence type="ECO:0000259" key="2">
    <source>
        <dbReference type="Pfam" id="PF00795"/>
    </source>
</evidence>
<dbReference type="AlphaFoldDB" id="A0A1W1CFA8"/>
<dbReference type="PANTHER" id="PTHR43674:SF2">
    <property type="entry name" value="BETA-UREIDOPROPIONASE"/>
    <property type="match status" value="1"/>
</dbReference>
<dbReference type="PANTHER" id="PTHR43674">
    <property type="entry name" value="NITRILASE C965.09-RELATED"/>
    <property type="match status" value="1"/>
</dbReference>
<dbReference type="SUPFAM" id="SSF56317">
    <property type="entry name" value="Carbon-nitrogen hydrolase"/>
    <property type="match status" value="1"/>
</dbReference>
<dbReference type="GO" id="GO:0050126">
    <property type="term" value="F:N-carbamoylputrescine amidase activity"/>
    <property type="evidence" value="ECO:0007669"/>
    <property type="project" value="TreeGrafter"/>
</dbReference>
<reference evidence="3" key="1">
    <citation type="submission" date="2016-10" db="EMBL/GenBank/DDBJ databases">
        <authorList>
            <person name="de Groot N.N."/>
        </authorList>
    </citation>
    <scope>NUCLEOTIDE SEQUENCE</scope>
</reference>
<organism evidence="3">
    <name type="scientific">hydrothermal vent metagenome</name>
    <dbReference type="NCBI Taxonomy" id="652676"/>
    <lineage>
        <taxon>unclassified sequences</taxon>
        <taxon>metagenomes</taxon>
        <taxon>ecological metagenomes</taxon>
    </lineage>
</organism>
<name>A0A1W1CFA8_9ZZZZ</name>
<dbReference type="GO" id="GO:0033388">
    <property type="term" value="P:putrescine biosynthetic process from arginine"/>
    <property type="evidence" value="ECO:0007669"/>
    <property type="project" value="TreeGrafter"/>
</dbReference>
<protein>
    <submittedName>
        <fullName evidence="3">Predicted amidohydrolase</fullName>
    </submittedName>
</protein>
<dbReference type="CDD" id="cd07197">
    <property type="entry name" value="nitrilase"/>
    <property type="match status" value="1"/>
</dbReference>
<keyword evidence="1 3" id="KW-0378">Hydrolase</keyword>
<evidence type="ECO:0000256" key="1">
    <source>
        <dbReference type="ARBA" id="ARBA00022801"/>
    </source>
</evidence>
<sequence>MALDRELIVGALQLPTLGMNATRLEFYLKNAHKRGARVMMLGEYVLNHFFKELIKMPFSMVKEQTDRHLQSLKMFADRYDIIFIAPVVQIKKGKYYKSIAKVTANRVTYYQQQILLPYSHWNEKSFFSNPIEPLKTPLFFIVDGFRVMVMGGFELHFDYFWEKVVEKRVDIVLLPTSSTFGSHNRWREIIKTKAFLHGCYILRANRLGEYKDDNVKWKFYGDSMLVNPEGEVDMVLEDKESMLIEEISKKAVVDHRRSWGFERELAIRNQ</sequence>